<proteinExistence type="predicted"/>
<gene>
    <name evidence="2" type="ORF">GcM3_080011</name>
</gene>
<dbReference type="AlphaFoldDB" id="A0A420INX4"/>
<dbReference type="Pfam" id="PF26113">
    <property type="entry name" value="GH16_XgeA"/>
    <property type="match status" value="1"/>
</dbReference>
<evidence type="ECO:0000259" key="1">
    <source>
        <dbReference type="PROSITE" id="PS51762"/>
    </source>
</evidence>
<feature type="domain" description="GH16" evidence="1">
    <location>
        <begin position="86"/>
        <end position="318"/>
    </location>
</feature>
<dbReference type="InterPro" id="IPR000757">
    <property type="entry name" value="Beta-glucanase-like"/>
</dbReference>
<dbReference type="PANTHER" id="PTHR10963:SF53">
    <property type="entry name" value="GH16 DOMAIN-CONTAINING PROTEIN"/>
    <property type="match status" value="1"/>
</dbReference>
<dbReference type="PANTHER" id="PTHR10963">
    <property type="entry name" value="GLYCOSYL HYDROLASE-RELATED"/>
    <property type="match status" value="1"/>
</dbReference>
<sequence length="318" mass="36170">MLCVNTINNLIKKIKTIYHKFIRPVLDKVKGTSPPSPPPIHYATKPPSNTGVINCGPSSAHFTYWHPVFHPSTPIWTYFEQKIGADGWGNNEVQNYTRSPVNSFFTPDNKLVVRAISRPDALEDKYTSARLVSKQKLDRTRGYLTARLTVPCAQGIWPAFWLLPAEPFNWPTDGEIDICESWNGLNINHSCLHWGHYNAEDSQKHRVTEATLDSTNIIQEFSLAWEQVSEKSPQSGRLLWYLNGSPVMRASIPEGIRPMRDFQIILNVAMGGNVCQDFLPAAGVYDLIVHDIRMSEEPRGGWEKFRFDWDRTNEGNAM</sequence>
<protein>
    <submittedName>
        <fullName evidence="2">Beta-glucanase</fullName>
    </submittedName>
</protein>
<dbReference type="InterPro" id="IPR013320">
    <property type="entry name" value="ConA-like_dom_sf"/>
</dbReference>
<dbReference type="Proteomes" id="UP000283383">
    <property type="component" value="Unassembled WGS sequence"/>
</dbReference>
<dbReference type="STRING" id="62708.A0A420INX4"/>
<dbReference type="EMBL" id="MCBQ01008037">
    <property type="protein sequence ID" value="RKF76234.1"/>
    <property type="molecule type" value="Genomic_DNA"/>
</dbReference>
<comment type="caution">
    <text evidence="2">The sequence shown here is derived from an EMBL/GenBank/DDBJ whole genome shotgun (WGS) entry which is preliminary data.</text>
</comment>
<evidence type="ECO:0000313" key="3">
    <source>
        <dbReference type="Proteomes" id="UP000283383"/>
    </source>
</evidence>
<reference evidence="2 3" key="1">
    <citation type="journal article" date="2018" name="BMC Genomics">
        <title>Comparative genome analyses reveal sequence features reflecting distinct modes of host-adaptation between dicot and monocot powdery mildew.</title>
        <authorList>
            <person name="Wu Y."/>
            <person name="Ma X."/>
            <person name="Pan Z."/>
            <person name="Kale S.D."/>
            <person name="Song Y."/>
            <person name="King H."/>
            <person name="Zhang Q."/>
            <person name="Presley C."/>
            <person name="Deng X."/>
            <person name="Wei C.I."/>
            <person name="Xiao S."/>
        </authorList>
    </citation>
    <scope>NUCLEOTIDE SEQUENCE [LARGE SCALE GENOMIC DNA]</scope>
    <source>
        <strain evidence="2">UMSG3</strain>
    </source>
</reference>
<dbReference type="GO" id="GO:0004553">
    <property type="term" value="F:hydrolase activity, hydrolyzing O-glycosyl compounds"/>
    <property type="evidence" value="ECO:0007669"/>
    <property type="project" value="InterPro"/>
</dbReference>
<dbReference type="SUPFAM" id="SSF49899">
    <property type="entry name" value="Concanavalin A-like lectins/glucanases"/>
    <property type="match status" value="1"/>
</dbReference>
<dbReference type="InterPro" id="IPR050546">
    <property type="entry name" value="Glycosyl_Hydrlase_16"/>
</dbReference>
<name>A0A420INX4_9PEZI</name>
<dbReference type="PROSITE" id="PS51762">
    <property type="entry name" value="GH16_2"/>
    <property type="match status" value="1"/>
</dbReference>
<dbReference type="GO" id="GO:0005975">
    <property type="term" value="P:carbohydrate metabolic process"/>
    <property type="evidence" value="ECO:0007669"/>
    <property type="project" value="InterPro"/>
</dbReference>
<evidence type="ECO:0000313" key="2">
    <source>
        <dbReference type="EMBL" id="RKF76234.1"/>
    </source>
</evidence>
<dbReference type="Gene3D" id="2.60.120.200">
    <property type="match status" value="1"/>
</dbReference>
<organism evidence="2 3">
    <name type="scientific">Golovinomyces cichoracearum</name>
    <dbReference type="NCBI Taxonomy" id="62708"/>
    <lineage>
        <taxon>Eukaryota</taxon>
        <taxon>Fungi</taxon>
        <taxon>Dikarya</taxon>
        <taxon>Ascomycota</taxon>
        <taxon>Pezizomycotina</taxon>
        <taxon>Leotiomycetes</taxon>
        <taxon>Erysiphales</taxon>
        <taxon>Erysiphaceae</taxon>
        <taxon>Golovinomyces</taxon>
    </lineage>
</organism>
<accession>A0A420INX4</accession>
<keyword evidence="3" id="KW-1185">Reference proteome</keyword>
<dbReference type="CDD" id="cd08023">
    <property type="entry name" value="GH16_laminarinase_like"/>
    <property type="match status" value="1"/>
</dbReference>